<comment type="caution">
    <text evidence="1">The sequence shown here is derived from an EMBL/GenBank/DDBJ whole genome shotgun (WGS) entry which is preliminary data.</text>
</comment>
<name>A0ABT7PH48_9BACT</name>
<keyword evidence="2" id="KW-1185">Reference proteome</keyword>
<evidence type="ECO:0000313" key="2">
    <source>
        <dbReference type="Proteomes" id="UP001239462"/>
    </source>
</evidence>
<protein>
    <recommendedName>
        <fullName evidence="3">Flagellar motor switch protein FliM</fullName>
    </recommendedName>
</protein>
<dbReference type="RefSeq" id="WP_289163336.1">
    <property type="nucleotide sequence ID" value="NZ_JASZZN010000006.1"/>
</dbReference>
<evidence type="ECO:0000313" key="1">
    <source>
        <dbReference type="EMBL" id="MDM4015812.1"/>
    </source>
</evidence>
<dbReference type="EMBL" id="JASZZN010000006">
    <property type="protein sequence ID" value="MDM4015812.1"/>
    <property type="molecule type" value="Genomic_DNA"/>
</dbReference>
<organism evidence="1 2">
    <name type="scientific">Roseiconus lacunae</name>
    <dbReference type="NCBI Taxonomy" id="2605694"/>
    <lineage>
        <taxon>Bacteria</taxon>
        <taxon>Pseudomonadati</taxon>
        <taxon>Planctomycetota</taxon>
        <taxon>Planctomycetia</taxon>
        <taxon>Pirellulales</taxon>
        <taxon>Pirellulaceae</taxon>
        <taxon>Roseiconus</taxon>
    </lineage>
</organism>
<sequence>MLRDALEFVFSKADESTNPRPHIIQTGRRKVLRVLNGKVDETEIERPSLIREVETLRDVMTLVATFKGSEPTIFVSEERIDVVLDNDDRLEKVSMRLQHSPQFVALLTLAEGRQQRELVRVLRTRLAGCVDNKDFLSIVRQVEFDVNRGSHGTVNHTGESLGRSVTMEARTKVGEIPEEIIVRLPLFQVPHDLATEMVLRCAVTVEPESQKISIEPTGNVLAVERKRVMSEVIELLESHNDADATIVSGRCEVSGLVTPA</sequence>
<accession>A0ABT7PH48</accession>
<gene>
    <name evidence="1" type="ORF">QTN89_10255</name>
</gene>
<dbReference type="Proteomes" id="UP001239462">
    <property type="component" value="Unassembled WGS sequence"/>
</dbReference>
<proteinExistence type="predicted"/>
<reference evidence="1 2" key="1">
    <citation type="submission" date="2023-06" db="EMBL/GenBank/DDBJ databases">
        <title>Roseiconus lacunae JC819 isolated from Gulf of Mannar region, Tamil Nadu.</title>
        <authorList>
            <person name="Pk S."/>
            <person name="Ch S."/>
            <person name="Ch V.R."/>
        </authorList>
    </citation>
    <scope>NUCLEOTIDE SEQUENCE [LARGE SCALE GENOMIC DNA]</scope>
    <source>
        <strain evidence="1 2">JC819</strain>
    </source>
</reference>
<evidence type="ECO:0008006" key="3">
    <source>
        <dbReference type="Google" id="ProtNLM"/>
    </source>
</evidence>